<dbReference type="KEGG" id="sky:D0C37_18645"/>
<feature type="chain" id="PRO_5017435845" description="Secreted protein" evidence="2">
    <location>
        <begin position="26"/>
        <end position="125"/>
    </location>
</feature>
<accession>A0A385DDN9</accession>
<sequence>MRFTLSRFAGALLAGLLLALPFTGAATPPVPAAHATHDQAPVPAVEPTYAGCGTGERTGEISALRHTRDRHRAAVGAPGDGPAHAILPNRFATPHAAADRVPFPDAHAPRTSGVHEPAALQVVRC</sequence>
<keyword evidence="2" id="KW-0732">Signal</keyword>
<feature type="signal peptide" evidence="2">
    <location>
        <begin position="1"/>
        <end position="25"/>
    </location>
</feature>
<dbReference type="RefSeq" id="WP_101279397.1">
    <property type="nucleotide sequence ID" value="NZ_CP031742.1"/>
</dbReference>
<dbReference type="GeneID" id="300116176"/>
<dbReference type="EMBL" id="CP031742">
    <property type="protein sequence ID" value="AXQ56406.1"/>
    <property type="molecule type" value="Genomic_DNA"/>
</dbReference>
<reference evidence="3 4" key="1">
    <citation type="submission" date="2018-08" db="EMBL/GenBank/DDBJ databases">
        <authorList>
            <person name="Ferrada E.E."/>
            <person name="Latorre B.A."/>
        </authorList>
    </citation>
    <scope>NUCLEOTIDE SEQUENCE [LARGE SCALE GENOMIC DNA]</scope>
    <source>
        <strain evidence="3 4">VK-A60T</strain>
    </source>
</reference>
<evidence type="ECO:0000313" key="4">
    <source>
        <dbReference type="Proteomes" id="UP000259636"/>
    </source>
</evidence>
<name>A0A385DDN9_9ACTN</name>
<evidence type="ECO:0008006" key="5">
    <source>
        <dbReference type="Google" id="ProtNLM"/>
    </source>
</evidence>
<feature type="region of interest" description="Disordered" evidence="1">
    <location>
        <begin position="63"/>
        <end position="87"/>
    </location>
</feature>
<evidence type="ECO:0000256" key="2">
    <source>
        <dbReference type="SAM" id="SignalP"/>
    </source>
</evidence>
<organism evidence="3 4">
    <name type="scientific">Streptomyces koyangensis</name>
    <dbReference type="NCBI Taxonomy" id="188770"/>
    <lineage>
        <taxon>Bacteria</taxon>
        <taxon>Bacillati</taxon>
        <taxon>Actinomycetota</taxon>
        <taxon>Actinomycetes</taxon>
        <taxon>Kitasatosporales</taxon>
        <taxon>Streptomycetaceae</taxon>
        <taxon>Streptomyces</taxon>
        <taxon>Streptomyces aurantiacus group</taxon>
    </lineage>
</organism>
<dbReference type="AlphaFoldDB" id="A0A385DDN9"/>
<evidence type="ECO:0000313" key="3">
    <source>
        <dbReference type="EMBL" id="AXQ56406.1"/>
    </source>
</evidence>
<protein>
    <recommendedName>
        <fullName evidence="5">Secreted protein</fullName>
    </recommendedName>
</protein>
<proteinExistence type="predicted"/>
<gene>
    <name evidence="3" type="ORF">D0C37_18645</name>
</gene>
<dbReference type="Proteomes" id="UP000259636">
    <property type="component" value="Chromosome"/>
</dbReference>
<evidence type="ECO:0000256" key="1">
    <source>
        <dbReference type="SAM" id="MobiDB-lite"/>
    </source>
</evidence>